<evidence type="ECO:0000313" key="1">
    <source>
        <dbReference type="EMBL" id="HCA02651.1"/>
    </source>
</evidence>
<reference evidence="1" key="1">
    <citation type="journal article" date="2018" name="Nat. Biotechnol.">
        <title>A standardized bacterial taxonomy based on genome phylogeny substantially revises the tree of life.</title>
        <authorList>
            <person name="Parks D.H."/>
            <person name="Chuvochina M."/>
            <person name="Waite D.W."/>
            <person name="Rinke C."/>
            <person name="Skarshewski A."/>
            <person name="Chaumeil P.A."/>
            <person name="Hugenholtz P."/>
        </authorList>
    </citation>
    <scope>NUCLEOTIDE SEQUENCE [LARGE SCALE GENOMIC DNA]</scope>
    <source>
        <strain evidence="1">UBA11284</strain>
    </source>
</reference>
<organism evidence="1">
    <name type="scientific">Halomonas campaniensis</name>
    <dbReference type="NCBI Taxonomy" id="213554"/>
    <lineage>
        <taxon>Bacteria</taxon>
        <taxon>Pseudomonadati</taxon>
        <taxon>Pseudomonadota</taxon>
        <taxon>Gammaproteobacteria</taxon>
        <taxon>Oceanospirillales</taxon>
        <taxon>Halomonadaceae</taxon>
        <taxon>Halomonas</taxon>
    </lineage>
</organism>
<dbReference type="EMBL" id="DOTR01000055">
    <property type="protein sequence ID" value="HCA02651.1"/>
    <property type="molecule type" value="Genomic_DNA"/>
</dbReference>
<proteinExistence type="predicted"/>
<gene>
    <name evidence="1" type="ORF">DEO68_10805</name>
</gene>
<dbReference type="AlphaFoldDB" id="A0A3D0KHG9"/>
<name>A0A3D0KHG9_9GAMM</name>
<accession>A0A3D0KHG9</accession>
<protein>
    <submittedName>
        <fullName evidence="1">Uncharacterized protein</fullName>
    </submittedName>
</protein>
<comment type="caution">
    <text evidence="1">The sequence shown here is derived from an EMBL/GenBank/DDBJ whole genome shotgun (WGS) entry which is preliminary data.</text>
</comment>
<sequence>MHHHQRLRYRGIRLSPELGYQTGHQFHSAEQLLRWLKPSDQMIEGEPWPAESFRIKRFVSTLTLEDLQRHSAQHPEQEGRK</sequence>